<keyword evidence="1" id="KW-0812">Transmembrane</keyword>
<keyword evidence="1" id="KW-1133">Transmembrane helix</keyword>
<comment type="caution">
    <text evidence="2">The sequence shown here is derived from an EMBL/GenBank/DDBJ whole genome shotgun (WGS) entry which is preliminary data.</text>
</comment>
<dbReference type="NCBIfam" id="NF040686">
    <property type="entry name" value="TcpD_dom"/>
    <property type="match status" value="1"/>
</dbReference>
<dbReference type="Proteomes" id="UP000015750">
    <property type="component" value="Unassembled WGS sequence"/>
</dbReference>
<feature type="transmembrane region" description="Helical" evidence="1">
    <location>
        <begin position="54"/>
        <end position="73"/>
    </location>
</feature>
<dbReference type="AlphaFoldDB" id="A0ABC9TLX3"/>
<evidence type="ECO:0000256" key="1">
    <source>
        <dbReference type="SAM" id="Phobius"/>
    </source>
</evidence>
<keyword evidence="1" id="KW-0472">Membrane</keyword>
<name>A0ABC9TLX3_ENTFL</name>
<dbReference type="RefSeq" id="WP_016627214.1">
    <property type="nucleotide sequence ID" value="NZ_KE351861.1"/>
</dbReference>
<organism evidence="2 3">
    <name type="scientific">Enterococcus faecalis RP2S-4</name>
    <dbReference type="NCBI Taxonomy" id="1244145"/>
    <lineage>
        <taxon>Bacteria</taxon>
        <taxon>Bacillati</taxon>
        <taxon>Bacillota</taxon>
        <taxon>Bacilli</taxon>
        <taxon>Lactobacillales</taxon>
        <taxon>Enterococcaceae</taxon>
        <taxon>Enterococcus</taxon>
    </lineage>
</organism>
<dbReference type="InterPro" id="IPR049746">
    <property type="entry name" value="TcpD-like_C"/>
</dbReference>
<feature type="transmembrane region" description="Helical" evidence="1">
    <location>
        <begin position="21"/>
        <end position="42"/>
    </location>
</feature>
<gene>
    <name evidence="2" type="ORF">D358_01139</name>
</gene>
<protein>
    <submittedName>
        <fullName evidence="2">Uncharacterized protein</fullName>
    </submittedName>
</protein>
<evidence type="ECO:0000313" key="3">
    <source>
        <dbReference type="Proteomes" id="UP000015750"/>
    </source>
</evidence>
<dbReference type="EMBL" id="ATIR01000030">
    <property type="protein sequence ID" value="EPI09648.1"/>
    <property type="molecule type" value="Genomic_DNA"/>
</dbReference>
<evidence type="ECO:0000313" key="2">
    <source>
        <dbReference type="EMBL" id="EPI09648.1"/>
    </source>
</evidence>
<proteinExistence type="predicted"/>
<accession>A0ABC9TLX3</accession>
<reference evidence="2 3" key="1">
    <citation type="submission" date="2013-06" db="EMBL/GenBank/DDBJ databases">
        <authorList>
            <person name="Weinstock G."/>
            <person name="Sodergren E."/>
            <person name="Lobos E.A."/>
            <person name="Fulton L."/>
            <person name="Fulton R."/>
            <person name="Courtney L."/>
            <person name="Fronick C."/>
            <person name="O'Laughlin M."/>
            <person name="Godfrey J."/>
            <person name="Wilson R.M."/>
            <person name="Miner T."/>
            <person name="Farmer C."/>
            <person name="Delehaunty K."/>
            <person name="Cordes M."/>
            <person name="Minx P."/>
            <person name="Tomlinson C."/>
            <person name="Chen J."/>
            <person name="Wollam A."/>
            <person name="Pepin K.H."/>
            <person name="Bhonagiri V."/>
            <person name="Zhang X."/>
            <person name="Warren W."/>
            <person name="Mitreva M."/>
            <person name="Mardis E.R."/>
            <person name="Wilson R.K."/>
        </authorList>
    </citation>
    <scope>NUCLEOTIDE SEQUENCE [LARGE SCALE GENOMIC DNA]</scope>
    <source>
        <strain evidence="2 3">RP2S-4</strain>
    </source>
</reference>
<feature type="transmembrane region" description="Helical" evidence="1">
    <location>
        <begin position="80"/>
        <end position="98"/>
    </location>
</feature>
<sequence length="117" mass="12913">MKQVKKLNTVVKKEAMCIWQKVSIAFFAVVMNFYWALPVLAAEKEPSAQGLVDYVLSKWVAPIFTGAVVIYALKEGIAQKFVKCIGLIALGAVGYFFIKDPSSFLDSLVSIPTKMGF</sequence>